<dbReference type="InterPro" id="IPR000744">
    <property type="entry name" value="NSF_attach"/>
</dbReference>
<dbReference type="PANTHER" id="PTHR13768">
    <property type="entry name" value="SOLUBLE NSF ATTACHMENT PROTEIN SNAP"/>
    <property type="match status" value="1"/>
</dbReference>
<dbReference type="Gene3D" id="1.25.40.10">
    <property type="entry name" value="Tetratricopeptide repeat domain"/>
    <property type="match status" value="1"/>
</dbReference>
<dbReference type="GO" id="GO:0035494">
    <property type="term" value="P:SNARE complex disassembly"/>
    <property type="evidence" value="ECO:0007669"/>
    <property type="project" value="TreeGrafter"/>
</dbReference>
<keyword evidence="9" id="KW-1185">Reference proteome</keyword>
<dbReference type="GO" id="GO:0005774">
    <property type="term" value="C:vacuolar membrane"/>
    <property type="evidence" value="ECO:0007669"/>
    <property type="project" value="TreeGrafter"/>
</dbReference>
<comment type="function">
    <text evidence="7">Required for vesicular transport between the endoplasmic reticulum and the Golgi apparatus.</text>
</comment>
<evidence type="ECO:0000256" key="1">
    <source>
        <dbReference type="ARBA" id="ARBA00004170"/>
    </source>
</evidence>
<protein>
    <recommendedName>
        <fullName evidence="10">Vesicular-fusion protein sec17</fullName>
    </recommendedName>
</protein>
<dbReference type="SUPFAM" id="SSF48452">
    <property type="entry name" value="TPR-like"/>
    <property type="match status" value="1"/>
</dbReference>
<name>A0AAN6BWR8_FUSAU</name>
<dbReference type="PANTHER" id="PTHR13768:SF8">
    <property type="entry name" value="ALPHA-SOLUBLE NSF ATTACHMENT PROTEIN"/>
    <property type="match status" value="1"/>
</dbReference>
<reference evidence="8 9" key="1">
    <citation type="submission" date="2020-02" db="EMBL/GenBank/DDBJ databases">
        <title>Identification and distribution of gene clusters putatively required for synthesis of sphingolipid metabolism inhibitors in phylogenetically diverse species of the filamentous fungus Fusarium.</title>
        <authorList>
            <person name="Kim H.-S."/>
            <person name="Busman M."/>
            <person name="Brown D.W."/>
            <person name="Divon H."/>
            <person name="Uhlig S."/>
            <person name="Proctor R.H."/>
        </authorList>
    </citation>
    <scope>NUCLEOTIDE SEQUENCE [LARGE SCALE GENOMIC DNA]</scope>
    <source>
        <strain evidence="8 9">NRRL 2903</strain>
    </source>
</reference>
<dbReference type="GO" id="GO:0006886">
    <property type="term" value="P:intracellular protein transport"/>
    <property type="evidence" value="ECO:0007669"/>
    <property type="project" value="UniProtKB-UniRule"/>
</dbReference>
<sequence length="400" mass="45033">MKYCPSWNLQSRTVADTLPEITVAQATPVVIAQPPTTPQHQSTSLLTTISQLLITSTWHFFTFCFSLQLFLDTPLHEISQSWRKTLELSSKRFRSNPSPALIRVLAVRNDLLLTHRNVQAQKQLQSAGGGFSFFGGREDKYQEAADLFTQAANAFKMQQQNLEAGKAFEQAAQVQTDKLKEPDDAANTLVDAFKAYRKDDPQAAARCLNVAVDRYCAKGNFRRAASHKENLGELYEVDLGDAKSAIESYELAATWYEGDNAAALANKLWLKVADVAALEGDYYKAIEKYEKVAEQSINNNLMKYSVKDYLLKAGICHLASGDLVAAQRALEKYRDMDPSFGAQREHQLLCDLCEAIEAKSQEQFTDRLYQFDQISKLDKWKTTVLVRVKNQIEEADDEFA</sequence>
<dbReference type="GO" id="GO:0019905">
    <property type="term" value="F:syntaxin binding"/>
    <property type="evidence" value="ECO:0007669"/>
    <property type="project" value="TreeGrafter"/>
</dbReference>
<organism evidence="8 9">
    <name type="scientific">Fusarium austroamericanum</name>
    <dbReference type="NCBI Taxonomy" id="282268"/>
    <lineage>
        <taxon>Eukaryota</taxon>
        <taxon>Fungi</taxon>
        <taxon>Dikarya</taxon>
        <taxon>Ascomycota</taxon>
        <taxon>Pezizomycotina</taxon>
        <taxon>Sordariomycetes</taxon>
        <taxon>Hypocreomycetidae</taxon>
        <taxon>Hypocreales</taxon>
        <taxon>Nectriaceae</taxon>
        <taxon>Fusarium</taxon>
    </lineage>
</organism>
<evidence type="ECO:0000313" key="8">
    <source>
        <dbReference type="EMBL" id="KAF5232161.1"/>
    </source>
</evidence>
<dbReference type="Proteomes" id="UP000537989">
    <property type="component" value="Unassembled WGS sequence"/>
</dbReference>
<proteinExistence type="inferred from homology"/>
<dbReference type="Pfam" id="PF14938">
    <property type="entry name" value="SNAP"/>
    <property type="match status" value="1"/>
</dbReference>
<keyword evidence="6 7" id="KW-0472">Membrane</keyword>
<dbReference type="EMBL" id="JAAMOD010000293">
    <property type="protein sequence ID" value="KAF5232161.1"/>
    <property type="molecule type" value="Genomic_DNA"/>
</dbReference>
<dbReference type="GO" id="GO:0031201">
    <property type="term" value="C:SNARE complex"/>
    <property type="evidence" value="ECO:0007669"/>
    <property type="project" value="TreeGrafter"/>
</dbReference>
<gene>
    <name evidence="8" type="ORF">FAUST_8880</name>
</gene>
<evidence type="ECO:0000256" key="4">
    <source>
        <dbReference type="ARBA" id="ARBA00022892"/>
    </source>
</evidence>
<keyword evidence="3 7" id="KW-0813">Transport</keyword>
<accession>A0AAN6BWR8</accession>
<comment type="caution">
    <text evidence="8">The sequence shown here is derived from an EMBL/GenBank/DDBJ whole genome shotgun (WGS) entry which is preliminary data.</text>
</comment>
<dbReference type="AlphaFoldDB" id="A0AAN6BWR8"/>
<keyword evidence="4 7" id="KW-0931">ER-Golgi transport</keyword>
<evidence type="ECO:0000256" key="5">
    <source>
        <dbReference type="ARBA" id="ARBA00022927"/>
    </source>
</evidence>
<dbReference type="PRINTS" id="PR00448">
    <property type="entry name" value="NSFATTACHMNT"/>
</dbReference>
<evidence type="ECO:0000256" key="3">
    <source>
        <dbReference type="ARBA" id="ARBA00022448"/>
    </source>
</evidence>
<keyword evidence="5 7" id="KW-0653">Protein transport</keyword>
<comment type="similarity">
    <text evidence="2 7">Belongs to the SNAP family.</text>
</comment>
<evidence type="ECO:0000313" key="9">
    <source>
        <dbReference type="Proteomes" id="UP000537989"/>
    </source>
</evidence>
<dbReference type="GO" id="GO:0005483">
    <property type="term" value="F:soluble NSF attachment protein activity"/>
    <property type="evidence" value="ECO:0007669"/>
    <property type="project" value="TreeGrafter"/>
</dbReference>
<dbReference type="CDD" id="cd15832">
    <property type="entry name" value="SNAP"/>
    <property type="match status" value="1"/>
</dbReference>
<evidence type="ECO:0000256" key="2">
    <source>
        <dbReference type="ARBA" id="ARBA00010050"/>
    </source>
</evidence>
<evidence type="ECO:0000256" key="7">
    <source>
        <dbReference type="RuleBase" id="RU367013"/>
    </source>
</evidence>
<comment type="subcellular location">
    <subcellularLocation>
        <location evidence="1 7">Membrane</location>
        <topology evidence="1 7">Peripheral membrane protein</topology>
    </subcellularLocation>
</comment>
<dbReference type="FunFam" id="1.25.40.10:FF:000049">
    <property type="entry name" value="Alpha-soluble NSF attachment protein-like"/>
    <property type="match status" value="1"/>
</dbReference>
<evidence type="ECO:0000256" key="6">
    <source>
        <dbReference type="ARBA" id="ARBA00023136"/>
    </source>
</evidence>
<dbReference type="InterPro" id="IPR011990">
    <property type="entry name" value="TPR-like_helical_dom_sf"/>
</dbReference>
<evidence type="ECO:0008006" key="10">
    <source>
        <dbReference type="Google" id="ProtNLM"/>
    </source>
</evidence>